<gene>
    <name evidence="3" type="ORF">EXIGLDRAFT_618362</name>
</gene>
<protein>
    <recommendedName>
        <fullName evidence="2">DUF6570 domain-containing protein</fullName>
    </recommendedName>
</protein>
<evidence type="ECO:0000259" key="2">
    <source>
        <dbReference type="Pfam" id="PF20209"/>
    </source>
</evidence>
<feature type="non-terminal residue" evidence="3">
    <location>
        <position position="250"/>
    </location>
</feature>
<evidence type="ECO:0000313" key="4">
    <source>
        <dbReference type="Proteomes" id="UP000077266"/>
    </source>
</evidence>
<feature type="compositionally biased region" description="Low complexity" evidence="1">
    <location>
        <begin position="151"/>
        <end position="160"/>
    </location>
</feature>
<reference evidence="3 4" key="1">
    <citation type="journal article" date="2016" name="Mol. Biol. Evol.">
        <title>Comparative Genomics of Early-Diverging Mushroom-Forming Fungi Provides Insights into the Origins of Lignocellulose Decay Capabilities.</title>
        <authorList>
            <person name="Nagy L.G."/>
            <person name="Riley R."/>
            <person name="Tritt A."/>
            <person name="Adam C."/>
            <person name="Daum C."/>
            <person name="Floudas D."/>
            <person name="Sun H."/>
            <person name="Yadav J.S."/>
            <person name="Pangilinan J."/>
            <person name="Larsson K.H."/>
            <person name="Matsuura K."/>
            <person name="Barry K."/>
            <person name="Labutti K."/>
            <person name="Kuo R."/>
            <person name="Ohm R.A."/>
            <person name="Bhattacharya S.S."/>
            <person name="Shirouzu T."/>
            <person name="Yoshinaga Y."/>
            <person name="Martin F.M."/>
            <person name="Grigoriev I.V."/>
            <person name="Hibbett D.S."/>
        </authorList>
    </citation>
    <scope>NUCLEOTIDE SEQUENCE [LARGE SCALE GENOMIC DNA]</scope>
    <source>
        <strain evidence="3 4">HHB12029</strain>
    </source>
</reference>
<feature type="region of interest" description="Disordered" evidence="1">
    <location>
        <begin position="139"/>
        <end position="163"/>
    </location>
</feature>
<dbReference type="InterPro" id="IPR046700">
    <property type="entry name" value="DUF6570"/>
</dbReference>
<feature type="domain" description="DUF6570" evidence="2">
    <location>
        <begin position="1"/>
        <end position="117"/>
    </location>
</feature>
<name>A0A165FPV6_EXIGL</name>
<dbReference type="STRING" id="1314781.A0A165FPV6"/>
<evidence type="ECO:0000313" key="3">
    <source>
        <dbReference type="EMBL" id="KZV89336.1"/>
    </source>
</evidence>
<organism evidence="3 4">
    <name type="scientific">Exidia glandulosa HHB12029</name>
    <dbReference type="NCBI Taxonomy" id="1314781"/>
    <lineage>
        <taxon>Eukaryota</taxon>
        <taxon>Fungi</taxon>
        <taxon>Dikarya</taxon>
        <taxon>Basidiomycota</taxon>
        <taxon>Agaricomycotina</taxon>
        <taxon>Agaricomycetes</taxon>
        <taxon>Auriculariales</taxon>
        <taxon>Exidiaceae</taxon>
        <taxon>Exidia</taxon>
    </lineage>
</organism>
<dbReference type="Pfam" id="PF20209">
    <property type="entry name" value="DUF6570"/>
    <property type="match status" value="1"/>
</dbReference>
<dbReference type="AlphaFoldDB" id="A0A165FPV6"/>
<evidence type="ECO:0000256" key="1">
    <source>
        <dbReference type="SAM" id="MobiDB-lite"/>
    </source>
</evidence>
<dbReference type="InParanoid" id="A0A165FPV6"/>
<dbReference type="Proteomes" id="UP000077266">
    <property type="component" value="Unassembled WGS sequence"/>
</dbReference>
<dbReference type="EMBL" id="KV426075">
    <property type="protein sequence ID" value="KZV89336.1"/>
    <property type="molecule type" value="Genomic_DNA"/>
</dbReference>
<proteinExistence type="predicted"/>
<accession>A0A165FPV6</accession>
<sequence length="250" mass="27923">MIARCRAKAWIVQLKQDEEEEGLPGAHRPWAQHGVRGHIITYPQHVEHIAALLPPSLEEISERIAVIFVGSTPPNPEWLRSKAKPLSVRADRVRAALVWLKDHNPLYRDIRLNQTVLSQLDADPVLPFSIEHVQSNHASESLTSRYDGDPSVESRNSSRSSTDDIPFQNVVITDVEGRVSSNDLRAAAIRHIKAGGGAIHIHHDAVPADTIKNANLFPMIYPTLFPYGVGGFEKNRKSPLSMKRQAKHFL</sequence>
<keyword evidence="4" id="KW-1185">Reference proteome</keyword>
<dbReference type="OrthoDB" id="3235800at2759"/>